<keyword evidence="2" id="KW-0328">Glycosyltransferase</keyword>
<dbReference type="InterPro" id="IPR029044">
    <property type="entry name" value="Nucleotide-diphossugar_trans"/>
</dbReference>
<evidence type="ECO:0000256" key="2">
    <source>
        <dbReference type="ARBA" id="ARBA00022676"/>
    </source>
</evidence>
<accession>A0A2M6YUJ4</accession>
<evidence type="ECO:0000256" key="3">
    <source>
        <dbReference type="ARBA" id="ARBA00022679"/>
    </source>
</evidence>
<dbReference type="SUPFAM" id="SSF53448">
    <property type="entry name" value="Nucleotide-diphospho-sugar transferases"/>
    <property type="match status" value="1"/>
</dbReference>
<dbReference type="Proteomes" id="UP000230184">
    <property type="component" value="Unassembled WGS sequence"/>
</dbReference>
<sequence length="323" mass="36915">MVNVSVVLPCYNRIEQTVQTIDLILDSNGLNKEFLLEIIVSDSSPNNKLEIAIKEKFADKIKYLKPEKPGIAANKNAGAKIASYPILIFCDSDMEVEPDTIINTVNSLNKNKNVAGIGGQVVWKNGGKNGTLDRPRKEDRMLTVDGVTYIEALYSRYFATYKKVFFDVGGYDEQVFNMRGEGSDLSIRYWRAGYPLAYDEKIIVHHVFDTEGGIIRGVPHPEWGIAKDLLLLAYKYDLSSDDKNFINAVKTNFEKFPEDGYFQIIEGIKNNLQFIIDKKPIIDEQKKNMKAKYNFKFLEIFSNKELFEKCISEAKYLLKNLRD</sequence>
<gene>
    <name evidence="5" type="ORF">COT02_02570</name>
</gene>
<dbReference type="Gene3D" id="3.90.550.10">
    <property type="entry name" value="Spore Coat Polysaccharide Biosynthesis Protein SpsA, Chain A"/>
    <property type="match status" value="1"/>
</dbReference>
<keyword evidence="3" id="KW-0808">Transferase</keyword>
<comment type="similarity">
    <text evidence="1">Belongs to the glycosyltransferase 2 family.</text>
</comment>
<dbReference type="CDD" id="cd00761">
    <property type="entry name" value="Glyco_tranf_GTA_type"/>
    <property type="match status" value="1"/>
</dbReference>
<evidence type="ECO:0000256" key="1">
    <source>
        <dbReference type="ARBA" id="ARBA00006739"/>
    </source>
</evidence>
<comment type="caution">
    <text evidence="5">The sequence shown here is derived from an EMBL/GenBank/DDBJ whole genome shotgun (WGS) entry which is preliminary data.</text>
</comment>
<reference evidence="6" key="1">
    <citation type="submission" date="2017-09" db="EMBL/GenBank/DDBJ databases">
        <title>Depth-based differentiation of microbial function through sediment-hosted aquifers and enrichment of novel symbionts in the deep terrestrial subsurface.</title>
        <authorList>
            <person name="Probst A.J."/>
            <person name="Ladd B."/>
            <person name="Jarett J.K."/>
            <person name="Geller-Mcgrath D.E."/>
            <person name="Sieber C.M.K."/>
            <person name="Emerson J.B."/>
            <person name="Anantharaman K."/>
            <person name="Thomas B.C."/>
            <person name="Malmstrom R."/>
            <person name="Stieglmeier M."/>
            <person name="Klingl A."/>
            <person name="Woyke T."/>
            <person name="Ryan C.M."/>
            <person name="Banfield J.F."/>
        </authorList>
    </citation>
    <scope>NUCLEOTIDE SEQUENCE [LARGE SCALE GENOMIC DNA]</scope>
</reference>
<name>A0A2M6YUJ4_9BACT</name>
<dbReference type="PANTHER" id="PTHR43179:SF12">
    <property type="entry name" value="GALACTOFURANOSYLTRANSFERASE GLFT2"/>
    <property type="match status" value="1"/>
</dbReference>
<proteinExistence type="inferred from homology"/>
<evidence type="ECO:0000313" key="5">
    <source>
        <dbReference type="EMBL" id="PIU37112.1"/>
    </source>
</evidence>
<dbReference type="EMBL" id="PEWY01000068">
    <property type="protein sequence ID" value="PIU37112.1"/>
    <property type="molecule type" value="Genomic_DNA"/>
</dbReference>
<dbReference type="PANTHER" id="PTHR43179">
    <property type="entry name" value="RHAMNOSYLTRANSFERASE WBBL"/>
    <property type="match status" value="1"/>
</dbReference>
<evidence type="ECO:0000313" key="6">
    <source>
        <dbReference type="Proteomes" id="UP000230184"/>
    </source>
</evidence>
<organism evidence="5 6">
    <name type="scientific">Candidatus Roizmanbacteria bacterium CG07_land_8_20_14_0_80_34_15</name>
    <dbReference type="NCBI Taxonomy" id="1974849"/>
    <lineage>
        <taxon>Bacteria</taxon>
        <taxon>Candidatus Roizmaniibacteriota</taxon>
    </lineage>
</organism>
<feature type="domain" description="Glycosyltransferase 2-like" evidence="4">
    <location>
        <begin position="5"/>
        <end position="133"/>
    </location>
</feature>
<dbReference type="GO" id="GO:0016757">
    <property type="term" value="F:glycosyltransferase activity"/>
    <property type="evidence" value="ECO:0007669"/>
    <property type="project" value="UniProtKB-KW"/>
</dbReference>
<protein>
    <recommendedName>
        <fullName evidence="4">Glycosyltransferase 2-like domain-containing protein</fullName>
    </recommendedName>
</protein>
<dbReference type="InterPro" id="IPR001173">
    <property type="entry name" value="Glyco_trans_2-like"/>
</dbReference>
<dbReference type="AlphaFoldDB" id="A0A2M6YUJ4"/>
<dbReference type="Pfam" id="PF00535">
    <property type="entry name" value="Glycos_transf_2"/>
    <property type="match status" value="1"/>
</dbReference>
<evidence type="ECO:0000259" key="4">
    <source>
        <dbReference type="Pfam" id="PF00535"/>
    </source>
</evidence>